<gene>
    <name evidence="3" type="ORF">TrST_g11491</name>
</gene>
<keyword evidence="2" id="KW-0732">Signal</keyword>
<protein>
    <submittedName>
        <fullName evidence="3">Uncharacterized protein</fullName>
    </submittedName>
</protein>
<keyword evidence="1" id="KW-0812">Transmembrane</keyword>
<proteinExistence type="predicted"/>
<sequence>MSPCKLSLAIIAICLLISSPAFGFTPVAGFSVRRLGLKSGHELGLGRQRASLESPHPLSSTLSSALKAAYVQPDVSTTIYGDSATSRVYNFGETASASAAKSSFTSSFVSTQSSQAFSEIPTSILTSDALVRPKPTAEEIAAKKRNFNIILWGGGFVAPFLATFYYFGLKFWER</sequence>
<feature type="signal peptide" evidence="2">
    <location>
        <begin position="1"/>
        <end position="23"/>
    </location>
</feature>
<evidence type="ECO:0000256" key="2">
    <source>
        <dbReference type="SAM" id="SignalP"/>
    </source>
</evidence>
<evidence type="ECO:0000256" key="1">
    <source>
        <dbReference type="SAM" id="Phobius"/>
    </source>
</evidence>
<organism evidence="3 4">
    <name type="scientific">Triparma strigata</name>
    <dbReference type="NCBI Taxonomy" id="1606541"/>
    <lineage>
        <taxon>Eukaryota</taxon>
        <taxon>Sar</taxon>
        <taxon>Stramenopiles</taxon>
        <taxon>Ochrophyta</taxon>
        <taxon>Bolidophyceae</taxon>
        <taxon>Parmales</taxon>
        <taxon>Triparmaceae</taxon>
        <taxon>Triparma</taxon>
    </lineage>
</organism>
<dbReference type="EMBL" id="BRXY01000059">
    <property type="protein sequence ID" value="GMH59452.1"/>
    <property type="molecule type" value="Genomic_DNA"/>
</dbReference>
<keyword evidence="1" id="KW-0472">Membrane</keyword>
<dbReference type="Proteomes" id="UP001165085">
    <property type="component" value="Unassembled WGS sequence"/>
</dbReference>
<keyword evidence="1" id="KW-1133">Transmembrane helix</keyword>
<comment type="caution">
    <text evidence="3">The sequence shown here is derived from an EMBL/GenBank/DDBJ whole genome shotgun (WGS) entry which is preliminary data.</text>
</comment>
<accession>A0A9W6ZY31</accession>
<dbReference type="OrthoDB" id="204467at2759"/>
<keyword evidence="4" id="KW-1185">Reference proteome</keyword>
<reference evidence="4" key="1">
    <citation type="journal article" date="2023" name="Commun. Biol.">
        <title>Genome analysis of Parmales, the sister group of diatoms, reveals the evolutionary specialization of diatoms from phago-mixotrophs to photoautotrophs.</title>
        <authorList>
            <person name="Ban H."/>
            <person name="Sato S."/>
            <person name="Yoshikawa S."/>
            <person name="Yamada K."/>
            <person name="Nakamura Y."/>
            <person name="Ichinomiya M."/>
            <person name="Sato N."/>
            <person name="Blanc-Mathieu R."/>
            <person name="Endo H."/>
            <person name="Kuwata A."/>
            <person name="Ogata H."/>
        </authorList>
    </citation>
    <scope>NUCLEOTIDE SEQUENCE [LARGE SCALE GENOMIC DNA]</scope>
    <source>
        <strain evidence="4">NIES 3701</strain>
    </source>
</reference>
<dbReference type="AlphaFoldDB" id="A0A9W6ZY31"/>
<feature type="transmembrane region" description="Helical" evidence="1">
    <location>
        <begin position="149"/>
        <end position="169"/>
    </location>
</feature>
<evidence type="ECO:0000313" key="3">
    <source>
        <dbReference type="EMBL" id="GMH59452.1"/>
    </source>
</evidence>
<feature type="chain" id="PRO_5040967978" evidence="2">
    <location>
        <begin position="24"/>
        <end position="174"/>
    </location>
</feature>
<name>A0A9W6ZY31_9STRA</name>
<evidence type="ECO:0000313" key="4">
    <source>
        <dbReference type="Proteomes" id="UP001165085"/>
    </source>
</evidence>